<dbReference type="GO" id="GO:0051895">
    <property type="term" value="P:negative regulation of focal adhesion assembly"/>
    <property type="evidence" value="ECO:0007669"/>
    <property type="project" value="TreeGrafter"/>
</dbReference>
<dbReference type="SUPFAM" id="SSF50729">
    <property type="entry name" value="PH domain-like"/>
    <property type="match status" value="1"/>
</dbReference>
<reference evidence="1 2" key="2">
    <citation type="submission" date="2018-11" db="EMBL/GenBank/DDBJ databases">
        <authorList>
            <consortium name="Pathogen Informatics"/>
        </authorList>
    </citation>
    <scope>NUCLEOTIDE SEQUENCE [LARGE SCALE GENOMIC DNA]</scope>
</reference>
<protein>
    <submittedName>
        <fullName evidence="3">LAGLIDADG_2 domain-containing protein</fullName>
    </submittedName>
</protein>
<evidence type="ECO:0000313" key="3">
    <source>
        <dbReference type="WBParaSite" id="SBAD_0001280401-mRNA-1"/>
    </source>
</evidence>
<dbReference type="GO" id="GO:0030027">
    <property type="term" value="C:lamellipodium"/>
    <property type="evidence" value="ECO:0007669"/>
    <property type="project" value="TreeGrafter"/>
</dbReference>
<organism evidence="3">
    <name type="scientific">Soboliphyme baturini</name>
    <dbReference type="NCBI Taxonomy" id="241478"/>
    <lineage>
        <taxon>Eukaryota</taxon>
        <taxon>Metazoa</taxon>
        <taxon>Ecdysozoa</taxon>
        <taxon>Nematoda</taxon>
        <taxon>Enoplea</taxon>
        <taxon>Dorylaimia</taxon>
        <taxon>Dioctophymatida</taxon>
        <taxon>Dioctophymatoidea</taxon>
        <taxon>Soboliphymatidae</taxon>
        <taxon>Soboliphyme</taxon>
    </lineage>
</organism>
<evidence type="ECO:0000313" key="2">
    <source>
        <dbReference type="Proteomes" id="UP000270296"/>
    </source>
</evidence>
<sequence>MIGRVTVCVSLHGIKVMLLNGNVLFRQPLHDIAQAVLYEDGYRHWNVAFKVGQVSKNTFSVYLFQMASQEVAEKLIESLGRYFREVVENHVKDGKPKTERF</sequence>
<dbReference type="WBParaSite" id="SBAD_0001280401-mRNA-1">
    <property type="protein sequence ID" value="SBAD_0001280401-mRNA-1"/>
    <property type="gene ID" value="SBAD_0001280401"/>
</dbReference>
<dbReference type="PANTHER" id="PTHR32055:SF1">
    <property type="entry name" value="INTEGRIN BETA-1-BINDING PROTEIN 1"/>
    <property type="match status" value="1"/>
</dbReference>
<dbReference type="InterPro" id="IPR019517">
    <property type="entry name" value="Integrin-bd_ICAP-1"/>
</dbReference>
<evidence type="ECO:0000313" key="1">
    <source>
        <dbReference type="EMBL" id="VDP47914.1"/>
    </source>
</evidence>
<dbReference type="Gene3D" id="6.20.360.10">
    <property type="match status" value="1"/>
</dbReference>
<dbReference type="Proteomes" id="UP000270296">
    <property type="component" value="Unassembled WGS sequence"/>
</dbReference>
<dbReference type="GO" id="GO:1900025">
    <property type="term" value="P:negative regulation of substrate adhesion-dependent cell spreading"/>
    <property type="evidence" value="ECO:0007669"/>
    <property type="project" value="TreeGrafter"/>
</dbReference>
<dbReference type="GO" id="GO:0005178">
    <property type="term" value="F:integrin binding"/>
    <property type="evidence" value="ECO:0007669"/>
    <property type="project" value="TreeGrafter"/>
</dbReference>
<dbReference type="GO" id="GO:0005856">
    <property type="term" value="C:cytoskeleton"/>
    <property type="evidence" value="ECO:0007669"/>
    <property type="project" value="TreeGrafter"/>
</dbReference>
<dbReference type="Pfam" id="PF10480">
    <property type="entry name" value="ICAP-1_inte_bdg"/>
    <property type="match status" value="1"/>
</dbReference>
<name>A0A183J950_9BILA</name>
<reference evidence="3" key="1">
    <citation type="submission" date="2016-06" db="UniProtKB">
        <authorList>
            <consortium name="WormBaseParasite"/>
        </authorList>
    </citation>
    <scope>IDENTIFICATION</scope>
</reference>
<dbReference type="PANTHER" id="PTHR32055">
    <property type="entry name" value="INTEGRIN BETA-1-BINDING PROTEIN 1"/>
    <property type="match status" value="1"/>
</dbReference>
<keyword evidence="2" id="KW-1185">Reference proteome</keyword>
<dbReference type="AlphaFoldDB" id="A0A183J950"/>
<accession>A0A183J950</accession>
<dbReference type="GO" id="GO:0001726">
    <property type="term" value="C:ruffle"/>
    <property type="evidence" value="ECO:0007669"/>
    <property type="project" value="TreeGrafter"/>
</dbReference>
<gene>
    <name evidence="1" type="ORF">SBAD_LOCUS12398</name>
</gene>
<proteinExistence type="predicted"/>
<dbReference type="GO" id="GO:0071944">
    <property type="term" value="C:cell periphery"/>
    <property type="evidence" value="ECO:0007669"/>
    <property type="project" value="TreeGrafter"/>
</dbReference>
<dbReference type="EMBL" id="UZAM01017647">
    <property type="protein sequence ID" value="VDP47914.1"/>
    <property type="molecule type" value="Genomic_DNA"/>
</dbReference>